<evidence type="ECO:0000313" key="2">
    <source>
        <dbReference type="Proteomes" id="UP000823775"/>
    </source>
</evidence>
<gene>
    <name evidence="1" type="ORF">HAX54_003014</name>
</gene>
<protein>
    <submittedName>
        <fullName evidence="1">Uncharacterized protein</fullName>
    </submittedName>
</protein>
<proteinExistence type="predicted"/>
<evidence type="ECO:0000313" key="1">
    <source>
        <dbReference type="EMBL" id="MCE3215625.1"/>
    </source>
</evidence>
<sequence>MVLDHGETPIIYFDEAFKSNEVDPSAYYFSIKIRCEKVLQSDLGITQEEESHDDEKLCLSVESTSREVIDEASRLDELDDFEEGDKRGVFAIIQEHDDLNIDVKAKQEAVNPF</sequence>
<name>A0ABS8WUF7_DATST</name>
<dbReference type="Proteomes" id="UP000823775">
    <property type="component" value="Unassembled WGS sequence"/>
</dbReference>
<accession>A0ABS8WUF7</accession>
<dbReference type="EMBL" id="JACEIK010011351">
    <property type="protein sequence ID" value="MCE3215625.1"/>
    <property type="molecule type" value="Genomic_DNA"/>
</dbReference>
<keyword evidence="2" id="KW-1185">Reference proteome</keyword>
<organism evidence="1 2">
    <name type="scientific">Datura stramonium</name>
    <name type="common">Jimsonweed</name>
    <name type="synonym">Common thornapple</name>
    <dbReference type="NCBI Taxonomy" id="4076"/>
    <lineage>
        <taxon>Eukaryota</taxon>
        <taxon>Viridiplantae</taxon>
        <taxon>Streptophyta</taxon>
        <taxon>Embryophyta</taxon>
        <taxon>Tracheophyta</taxon>
        <taxon>Spermatophyta</taxon>
        <taxon>Magnoliopsida</taxon>
        <taxon>eudicotyledons</taxon>
        <taxon>Gunneridae</taxon>
        <taxon>Pentapetalae</taxon>
        <taxon>asterids</taxon>
        <taxon>lamiids</taxon>
        <taxon>Solanales</taxon>
        <taxon>Solanaceae</taxon>
        <taxon>Solanoideae</taxon>
        <taxon>Datureae</taxon>
        <taxon>Datura</taxon>
    </lineage>
</organism>
<reference evidence="1 2" key="1">
    <citation type="journal article" date="2021" name="BMC Genomics">
        <title>Datura genome reveals duplications of psychoactive alkaloid biosynthetic genes and high mutation rate following tissue culture.</title>
        <authorList>
            <person name="Rajewski A."/>
            <person name="Carter-House D."/>
            <person name="Stajich J."/>
            <person name="Litt A."/>
        </authorList>
    </citation>
    <scope>NUCLEOTIDE SEQUENCE [LARGE SCALE GENOMIC DNA]</scope>
    <source>
        <strain evidence="1">AR-01</strain>
    </source>
</reference>
<comment type="caution">
    <text evidence="1">The sequence shown here is derived from an EMBL/GenBank/DDBJ whole genome shotgun (WGS) entry which is preliminary data.</text>
</comment>